<keyword evidence="1" id="KW-0238">DNA-binding</keyword>
<feature type="domain" description="HTH CENPB-type" evidence="2">
    <location>
        <begin position="1"/>
        <end position="42"/>
    </location>
</feature>
<dbReference type="OrthoDB" id="3794134at2759"/>
<dbReference type="STRING" id="1126212.K2R5C8"/>
<protein>
    <submittedName>
        <fullName evidence="3">DDE superfamily endonuclease CENP-B-like protein</fullName>
    </submittedName>
</protein>
<proteinExistence type="predicted"/>
<dbReference type="EMBL" id="AHHD01000694">
    <property type="protein sequence ID" value="EKG09398.1"/>
    <property type="molecule type" value="Genomic_DNA"/>
</dbReference>
<evidence type="ECO:0000256" key="1">
    <source>
        <dbReference type="ARBA" id="ARBA00023125"/>
    </source>
</evidence>
<dbReference type="GO" id="GO:0004519">
    <property type="term" value="F:endonuclease activity"/>
    <property type="evidence" value="ECO:0007669"/>
    <property type="project" value="UniProtKB-KW"/>
</dbReference>
<evidence type="ECO:0000259" key="2">
    <source>
        <dbReference type="PROSITE" id="PS51253"/>
    </source>
</evidence>
<reference evidence="3 4" key="1">
    <citation type="journal article" date="2012" name="BMC Genomics">
        <title>Tools to kill: Genome of one of the most destructive plant pathogenic fungi Macrophomina phaseolina.</title>
        <authorList>
            <person name="Islam M.S."/>
            <person name="Haque M.S."/>
            <person name="Islam M.M."/>
            <person name="Emdad E.M."/>
            <person name="Halim A."/>
            <person name="Hossen Q.M.M."/>
            <person name="Hossain M.Z."/>
            <person name="Ahmed B."/>
            <person name="Rahim S."/>
            <person name="Rahman M.S."/>
            <person name="Alam M.M."/>
            <person name="Hou S."/>
            <person name="Wan X."/>
            <person name="Saito J.A."/>
            <person name="Alam M."/>
        </authorList>
    </citation>
    <scope>NUCLEOTIDE SEQUENCE [LARGE SCALE GENOMIC DNA]</scope>
    <source>
        <strain evidence="3 4">MS6</strain>
    </source>
</reference>
<dbReference type="GO" id="GO:0003677">
    <property type="term" value="F:DNA binding"/>
    <property type="evidence" value="ECO:0007669"/>
    <property type="project" value="UniProtKB-KW"/>
</dbReference>
<dbReference type="PROSITE" id="PS51253">
    <property type="entry name" value="HTH_CENPB"/>
    <property type="match status" value="1"/>
</dbReference>
<sequence>MLQSSAYQLLVRAHSDPTTKPPPIGRNWVVRFLTRHPELSVIKQKPVEILRTTSHDPAAISRYFTRLKRVIDEHGIQLADIWNYDETGFRVGIGDSQWIITLQPDRKAILLSDSCRELVTCCECISADGGVILPGSNIYTAWTENDLPANTLLVNSDTGYTDDCLALEWIRHFDRQTRRGQGGYRLLLLVERCEKDTAVLSIITTKAGYIQAIIGFTEIRINGVNKVYRGRCFIIMLEYHVFVH</sequence>
<dbReference type="InterPro" id="IPR006600">
    <property type="entry name" value="HTH_CenpB_DNA-bd_dom"/>
</dbReference>
<comment type="caution">
    <text evidence="3">The sequence shown here is derived from an EMBL/GenBank/DDBJ whole genome shotgun (WGS) entry which is preliminary data.</text>
</comment>
<gene>
    <name evidence="3" type="ORF">MPH_13574</name>
</gene>
<organism evidence="3 4">
    <name type="scientific">Macrophomina phaseolina (strain MS6)</name>
    <name type="common">Charcoal rot fungus</name>
    <dbReference type="NCBI Taxonomy" id="1126212"/>
    <lineage>
        <taxon>Eukaryota</taxon>
        <taxon>Fungi</taxon>
        <taxon>Dikarya</taxon>
        <taxon>Ascomycota</taxon>
        <taxon>Pezizomycotina</taxon>
        <taxon>Dothideomycetes</taxon>
        <taxon>Dothideomycetes incertae sedis</taxon>
        <taxon>Botryosphaeriales</taxon>
        <taxon>Botryosphaeriaceae</taxon>
        <taxon>Macrophomina</taxon>
    </lineage>
</organism>
<dbReference type="VEuPathDB" id="FungiDB:MPH_13574"/>
<evidence type="ECO:0000313" key="3">
    <source>
        <dbReference type="EMBL" id="EKG09398.1"/>
    </source>
</evidence>
<dbReference type="HOGENOM" id="CLU_013929_2_3_1"/>
<keyword evidence="3" id="KW-0255">Endonuclease</keyword>
<keyword evidence="3" id="KW-0540">Nuclease</keyword>
<evidence type="ECO:0000313" key="4">
    <source>
        <dbReference type="Proteomes" id="UP000007129"/>
    </source>
</evidence>
<accession>K2R5C8</accession>
<keyword evidence="3" id="KW-0378">Hydrolase</keyword>
<name>K2R5C8_MACPH</name>
<dbReference type="Proteomes" id="UP000007129">
    <property type="component" value="Unassembled WGS sequence"/>
</dbReference>
<dbReference type="InParanoid" id="K2R5C8"/>
<dbReference type="AlphaFoldDB" id="K2R5C8"/>